<evidence type="ECO:0000313" key="14">
    <source>
        <dbReference type="Proteomes" id="UP000274131"/>
    </source>
</evidence>
<evidence type="ECO:0000256" key="8">
    <source>
        <dbReference type="ARBA" id="ARBA00022840"/>
    </source>
</evidence>
<name>A0A0N4VQE3_ENTVE</name>
<keyword evidence="4" id="KW-0723">Serine/threonine-protein kinase</keyword>
<keyword evidence="9" id="KW-1035">Host cytoplasm</keyword>
<keyword evidence="5" id="KW-0808">Transferase</keyword>
<keyword evidence="7" id="KW-0418">Kinase</keyword>
<comment type="subcellular location">
    <subcellularLocation>
        <location evidence="1">Host cytoplasm</location>
    </subcellularLocation>
</comment>
<accession>A0A0N4VQE3</accession>
<feature type="domain" description="Protein kinase" evidence="12">
    <location>
        <begin position="1"/>
        <end position="176"/>
    </location>
</feature>
<comment type="catalytic activity">
    <reaction evidence="11">
        <text>L-seryl-[protein] + ATP = O-phospho-L-seryl-[protein] + ADP + H(+)</text>
        <dbReference type="Rhea" id="RHEA:17989"/>
        <dbReference type="Rhea" id="RHEA-COMP:9863"/>
        <dbReference type="Rhea" id="RHEA-COMP:11604"/>
        <dbReference type="ChEBI" id="CHEBI:15378"/>
        <dbReference type="ChEBI" id="CHEBI:29999"/>
        <dbReference type="ChEBI" id="CHEBI:30616"/>
        <dbReference type="ChEBI" id="CHEBI:83421"/>
        <dbReference type="ChEBI" id="CHEBI:456216"/>
        <dbReference type="EC" id="2.7.11.1"/>
    </reaction>
</comment>
<dbReference type="GO" id="GO:0030430">
    <property type="term" value="C:host cell cytoplasm"/>
    <property type="evidence" value="ECO:0007669"/>
    <property type="project" value="UniProtKB-SubCell"/>
</dbReference>
<dbReference type="PANTHER" id="PTHR22984:SF25">
    <property type="entry name" value="PROTEIN KINASE DOMAIN-CONTAINING PROTEIN"/>
    <property type="match status" value="1"/>
</dbReference>
<dbReference type="InterPro" id="IPR011009">
    <property type="entry name" value="Kinase-like_dom_sf"/>
</dbReference>
<dbReference type="SUPFAM" id="SSF56112">
    <property type="entry name" value="Protein kinase-like (PK-like)"/>
    <property type="match status" value="1"/>
</dbReference>
<protein>
    <recommendedName>
        <fullName evidence="3">Serine/threonine-protein kinase 1</fullName>
        <ecNumber evidence="2">2.7.11.1</ecNumber>
    </recommendedName>
</protein>
<proteinExistence type="predicted"/>
<dbReference type="AlphaFoldDB" id="A0A0N4VQE3"/>
<reference evidence="15" key="1">
    <citation type="submission" date="2017-02" db="UniProtKB">
        <authorList>
            <consortium name="WormBaseParasite"/>
        </authorList>
    </citation>
    <scope>IDENTIFICATION</scope>
</reference>
<dbReference type="InterPro" id="IPR051138">
    <property type="entry name" value="PIM_Ser/Thr_kinase"/>
</dbReference>
<evidence type="ECO:0000259" key="12">
    <source>
        <dbReference type="PROSITE" id="PS50011"/>
    </source>
</evidence>
<evidence type="ECO:0000256" key="5">
    <source>
        <dbReference type="ARBA" id="ARBA00022679"/>
    </source>
</evidence>
<dbReference type="PROSITE" id="PS50011">
    <property type="entry name" value="PROTEIN_KINASE_DOM"/>
    <property type="match status" value="1"/>
</dbReference>
<evidence type="ECO:0000256" key="7">
    <source>
        <dbReference type="ARBA" id="ARBA00022777"/>
    </source>
</evidence>
<dbReference type="PROSITE" id="PS00108">
    <property type="entry name" value="PROTEIN_KINASE_ST"/>
    <property type="match status" value="1"/>
</dbReference>
<dbReference type="GO" id="GO:0005524">
    <property type="term" value="F:ATP binding"/>
    <property type="evidence" value="ECO:0007669"/>
    <property type="project" value="UniProtKB-KW"/>
</dbReference>
<evidence type="ECO:0000256" key="6">
    <source>
        <dbReference type="ARBA" id="ARBA00022741"/>
    </source>
</evidence>
<dbReference type="Proteomes" id="UP000274131">
    <property type="component" value="Unassembled WGS sequence"/>
</dbReference>
<reference evidence="13 14" key="2">
    <citation type="submission" date="2018-10" db="EMBL/GenBank/DDBJ databases">
        <authorList>
            <consortium name="Pathogen Informatics"/>
        </authorList>
    </citation>
    <scope>NUCLEOTIDE SEQUENCE [LARGE SCALE GENOMIC DNA]</scope>
</reference>
<dbReference type="Gene3D" id="1.10.510.10">
    <property type="entry name" value="Transferase(Phosphotransferase) domain 1"/>
    <property type="match status" value="1"/>
</dbReference>
<keyword evidence="8" id="KW-0067">ATP-binding</keyword>
<dbReference type="WBParaSite" id="EVEC_0001324201-mRNA-1">
    <property type="protein sequence ID" value="EVEC_0001324201-mRNA-1"/>
    <property type="gene ID" value="EVEC_0001324201"/>
</dbReference>
<dbReference type="STRING" id="51028.A0A0N4VQE3"/>
<dbReference type="EC" id="2.7.11.1" evidence="2"/>
<gene>
    <name evidence="13" type="ORF">EVEC_LOCUS12389</name>
</gene>
<dbReference type="InterPro" id="IPR000719">
    <property type="entry name" value="Prot_kinase_dom"/>
</dbReference>
<dbReference type="GO" id="GO:0004674">
    <property type="term" value="F:protein serine/threonine kinase activity"/>
    <property type="evidence" value="ECO:0007669"/>
    <property type="project" value="UniProtKB-KW"/>
</dbReference>
<dbReference type="InterPro" id="IPR008271">
    <property type="entry name" value="Ser/Thr_kinase_AS"/>
</dbReference>
<evidence type="ECO:0000256" key="10">
    <source>
        <dbReference type="ARBA" id="ARBA00047899"/>
    </source>
</evidence>
<keyword evidence="6" id="KW-0547">Nucleotide-binding</keyword>
<evidence type="ECO:0000256" key="9">
    <source>
        <dbReference type="ARBA" id="ARBA00023200"/>
    </source>
</evidence>
<evidence type="ECO:0000256" key="11">
    <source>
        <dbReference type="ARBA" id="ARBA00048679"/>
    </source>
</evidence>
<organism evidence="15">
    <name type="scientific">Enterobius vermicularis</name>
    <name type="common">Human pinworm</name>
    <dbReference type="NCBI Taxonomy" id="51028"/>
    <lineage>
        <taxon>Eukaryota</taxon>
        <taxon>Metazoa</taxon>
        <taxon>Ecdysozoa</taxon>
        <taxon>Nematoda</taxon>
        <taxon>Chromadorea</taxon>
        <taxon>Rhabditida</taxon>
        <taxon>Spirurina</taxon>
        <taxon>Oxyuridomorpha</taxon>
        <taxon>Oxyuroidea</taxon>
        <taxon>Oxyuridae</taxon>
        <taxon>Enterobius</taxon>
    </lineage>
</organism>
<dbReference type="EMBL" id="UXUI01014412">
    <property type="protein sequence ID" value="VDD97638.1"/>
    <property type="molecule type" value="Genomic_DNA"/>
</dbReference>
<evidence type="ECO:0000256" key="1">
    <source>
        <dbReference type="ARBA" id="ARBA00004192"/>
    </source>
</evidence>
<dbReference type="PANTHER" id="PTHR22984">
    <property type="entry name" value="SERINE/THREONINE-PROTEIN KINASE PIM"/>
    <property type="match status" value="1"/>
</dbReference>
<dbReference type="GO" id="GO:0005737">
    <property type="term" value="C:cytoplasm"/>
    <property type="evidence" value="ECO:0007669"/>
    <property type="project" value="TreeGrafter"/>
</dbReference>
<dbReference type="OrthoDB" id="5849217at2759"/>
<evidence type="ECO:0000256" key="2">
    <source>
        <dbReference type="ARBA" id="ARBA00012513"/>
    </source>
</evidence>
<comment type="catalytic activity">
    <reaction evidence="10">
        <text>L-threonyl-[protein] + ATP = O-phospho-L-threonyl-[protein] + ADP + H(+)</text>
        <dbReference type="Rhea" id="RHEA:46608"/>
        <dbReference type="Rhea" id="RHEA-COMP:11060"/>
        <dbReference type="Rhea" id="RHEA-COMP:11605"/>
        <dbReference type="ChEBI" id="CHEBI:15378"/>
        <dbReference type="ChEBI" id="CHEBI:30013"/>
        <dbReference type="ChEBI" id="CHEBI:30616"/>
        <dbReference type="ChEBI" id="CHEBI:61977"/>
        <dbReference type="ChEBI" id="CHEBI:456216"/>
        <dbReference type="EC" id="2.7.11.1"/>
    </reaction>
</comment>
<evidence type="ECO:0000313" key="15">
    <source>
        <dbReference type="WBParaSite" id="EVEC_0001324201-mRNA-1"/>
    </source>
</evidence>
<evidence type="ECO:0000313" key="13">
    <source>
        <dbReference type="EMBL" id="VDD97638.1"/>
    </source>
</evidence>
<sequence>MHLFQIDVVALDRTCFQQVLQGPTWYVDVSDKAVVEAVIECIKKNILHQDIKMENILLDLDTGVAKIIDSGLGRFFDDSDEPVHSYRGTLYIAPRECFKEGKFNGLEAVIWSLGILLYVTMTSYDPFPVKKRNVPHHDMFRVYDDLSGGAQRLSLRCFTLDPAERPTLEEILNDHF</sequence>
<evidence type="ECO:0000256" key="3">
    <source>
        <dbReference type="ARBA" id="ARBA00016885"/>
    </source>
</evidence>
<keyword evidence="14" id="KW-1185">Reference proteome</keyword>
<evidence type="ECO:0000256" key="4">
    <source>
        <dbReference type="ARBA" id="ARBA00022527"/>
    </source>
</evidence>
<dbReference type="Pfam" id="PF00069">
    <property type="entry name" value="Pkinase"/>
    <property type="match status" value="1"/>
</dbReference>
<dbReference type="SMART" id="SM00220">
    <property type="entry name" value="S_TKc"/>
    <property type="match status" value="1"/>
</dbReference>